<comment type="subcellular location">
    <subcellularLocation>
        <location evidence="1">Cell membrane</location>
        <topology evidence="1">Multi-pass membrane protein</topology>
    </subcellularLocation>
</comment>
<evidence type="ECO:0000256" key="8">
    <source>
        <dbReference type="SAM" id="Phobius"/>
    </source>
</evidence>
<keyword evidence="10" id="KW-1185">Reference proteome</keyword>
<evidence type="ECO:0000256" key="1">
    <source>
        <dbReference type="ARBA" id="ARBA00004651"/>
    </source>
</evidence>
<keyword evidence="3" id="KW-1003">Cell membrane</keyword>
<protein>
    <submittedName>
        <fullName evidence="9">Major Facilitator Superfamily protein</fullName>
    </submittedName>
</protein>
<feature type="transmembrane region" description="Helical" evidence="8">
    <location>
        <begin position="150"/>
        <end position="168"/>
    </location>
</feature>
<dbReference type="InterPro" id="IPR050171">
    <property type="entry name" value="MFS_Transporters"/>
</dbReference>
<feature type="transmembrane region" description="Helical" evidence="8">
    <location>
        <begin position="56"/>
        <end position="75"/>
    </location>
</feature>
<feature type="transmembrane region" description="Helical" evidence="8">
    <location>
        <begin position="323"/>
        <end position="346"/>
    </location>
</feature>
<evidence type="ECO:0000313" key="9">
    <source>
        <dbReference type="EMBL" id="SNT26558.1"/>
    </source>
</evidence>
<dbReference type="InterPro" id="IPR036259">
    <property type="entry name" value="MFS_trans_sf"/>
</dbReference>
<name>A0A239L9G9_9ACTN</name>
<feature type="transmembrane region" description="Helical" evidence="8">
    <location>
        <begin position="385"/>
        <end position="406"/>
    </location>
</feature>
<keyword evidence="6 8" id="KW-0472">Membrane</keyword>
<evidence type="ECO:0000256" key="6">
    <source>
        <dbReference type="ARBA" id="ARBA00023136"/>
    </source>
</evidence>
<dbReference type="PANTHER" id="PTHR23517:SF2">
    <property type="entry name" value="MULTIDRUG RESISTANCE PROTEIN MDTH"/>
    <property type="match status" value="1"/>
</dbReference>
<dbReference type="InterPro" id="IPR011701">
    <property type="entry name" value="MFS"/>
</dbReference>
<dbReference type="GO" id="GO:0005886">
    <property type="term" value="C:plasma membrane"/>
    <property type="evidence" value="ECO:0007669"/>
    <property type="project" value="UniProtKB-SubCell"/>
</dbReference>
<dbReference type="EMBL" id="FZOF01000018">
    <property type="protein sequence ID" value="SNT26558.1"/>
    <property type="molecule type" value="Genomic_DNA"/>
</dbReference>
<keyword evidence="4 8" id="KW-0812">Transmembrane</keyword>
<feature type="compositionally biased region" description="Low complexity" evidence="7">
    <location>
        <begin position="427"/>
        <end position="436"/>
    </location>
</feature>
<feature type="region of interest" description="Disordered" evidence="7">
    <location>
        <begin position="427"/>
        <end position="449"/>
    </location>
</feature>
<gene>
    <name evidence="9" type="ORF">SAMN05216252_118155</name>
</gene>
<accession>A0A239L9G9</accession>
<evidence type="ECO:0000313" key="10">
    <source>
        <dbReference type="Proteomes" id="UP000198280"/>
    </source>
</evidence>
<evidence type="ECO:0000256" key="7">
    <source>
        <dbReference type="SAM" id="MobiDB-lite"/>
    </source>
</evidence>
<dbReference type="Proteomes" id="UP000198280">
    <property type="component" value="Unassembled WGS sequence"/>
</dbReference>
<dbReference type="SUPFAM" id="SSF103473">
    <property type="entry name" value="MFS general substrate transporter"/>
    <property type="match status" value="1"/>
</dbReference>
<sequence length="449" mass="45741">MRFPRSRSDIEQLVPGGRDGRRMLLVSLTDKAGSGLWYGTSALYYTYVAGLAPHEIGLLLGVAGAVGVAGTPVAGRVADHVPLTRLLPAVHALRAAAAVGILFTGTLWLLLPIAALGSLGDRSASVLTKLYAARVAGPDRVRYQALQRTVVNIGFGIGGLAAAVALAIGTGTAYRTMLVGDALSFAGAALLVLRCAEPPSPVRVVATASTASGGQPPHSKAPATGPWRDRGYLAYTATETLLFLDDTALNVGLPLWIATATVAPHSLVALLFVLNNVLVVLFQVRLSRLGDEPRRAAASLPLLGVAFLVAGGAMAVSAVDSAGIAVVALVVAATAFTAAEIVHAAISWELSLALAPGRSQGAYLGVHGLAQSAQRSAGPVLLTSAVMAAGPLGWLGLGAGLAAVSVGQRTLVRRRLDRLDALERPGAAAPQAPAVPSGTVTVSGADYRE</sequence>
<feature type="transmembrane region" description="Helical" evidence="8">
    <location>
        <begin position="296"/>
        <end position="316"/>
    </location>
</feature>
<dbReference type="PANTHER" id="PTHR23517">
    <property type="entry name" value="RESISTANCE PROTEIN MDTM, PUTATIVE-RELATED-RELATED"/>
    <property type="match status" value="1"/>
</dbReference>
<feature type="transmembrane region" description="Helical" evidence="8">
    <location>
        <begin position="267"/>
        <end position="284"/>
    </location>
</feature>
<feature type="transmembrane region" description="Helical" evidence="8">
    <location>
        <begin position="95"/>
        <end position="119"/>
    </location>
</feature>
<dbReference type="RefSeq" id="WP_245939086.1">
    <property type="nucleotide sequence ID" value="NZ_FZOF01000018.1"/>
</dbReference>
<organism evidence="9 10">
    <name type="scientific">Actinacidiphila glaucinigra</name>
    <dbReference type="NCBI Taxonomy" id="235986"/>
    <lineage>
        <taxon>Bacteria</taxon>
        <taxon>Bacillati</taxon>
        <taxon>Actinomycetota</taxon>
        <taxon>Actinomycetes</taxon>
        <taxon>Kitasatosporales</taxon>
        <taxon>Streptomycetaceae</taxon>
        <taxon>Actinacidiphila</taxon>
    </lineage>
</organism>
<reference evidence="9 10" key="1">
    <citation type="submission" date="2017-06" db="EMBL/GenBank/DDBJ databases">
        <authorList>
            <person name="Kim H.J."/>
            <person name="Triplett B.A."/>
        </authorList>
    </citation>
    <scope>NUCLEOTIDE SEQUENCE [LARGE SCALE GENOMIC DNA]</scope>
    <source>
        <strain evidence="9 10">CGMCC 4.1858</strain>
    </source>
</reference>
<evidence type="ECO:0000256" key="5">
    <source>
        <dbReference type="ARBA" id="ARBA00022989"/>
    </source>
</evidence>
<dbReference type="Pfam" id="PF07690">
    <property type="entry name" value="MFS_1"/>
    <property type="match status" value="1"/>
</dbReference>
<proteinExistence type="predicted"/>
<evidence type="ECO:0000256" key="2">
    <source>
        <dbReference type="ARBA" id="ARBA00022448"/>
    </source>
</evidence>
<keyword evidence="5 8" id="KW-1133">Transmembrane helix</keyword>
<keyword evidence="2" id="KW-0813">Transport</keyword>
<dbReference type="AlphaFoldDB" id="A0A239L9G9"/>
<dbReference type="Gene3D" id="1.20.1250.20">
    <property type="entry name" value="MFS general substrate transporter like domains"/>
    <property type="match status" value="1"/>
</dbReference>
<dbReference type="GO" id="GO:0022857">
    <property type="term" value="F:transmembrane transporter activity"/>
    <property type="evidence" value="ECO:0007669"/>
    <property type="project" value="InterPro"/>
</dbReference>
<evidence type="ECO:0000256" key="4">
    <source>
        <dbReference type="ARBA" id="ARBA00022692"/>
    </source>
</evidence>
<evidence type="ECO:0000256" key="3">
    <source>
        <dbReference type="ARBA" id="ARBA00022475"/>
    </source>
</evidence>
<feature type="transmembrane region" description="Helical" evidence="8">
    <location>
        <begin position="174"/>
        <end position="193"/>
    </location>
</feature>